<gene>
    <name evidence="1" type="ORF">A3I45_02510</name>
</gene>
<comment type="caution">
    <text evidence="1">The sequence shown here is derived from an EMBL/GenBank/DDBJ whole genome shotgun (WGS) entry which is preliminary data.</text>
</comment>
<accession>A0A1F7VII3</accession>
<dbReference type="AlphaFoldDB" id="A0A1F7VII3"/>
<sequence length="173" mass="19991">MGDLVPSEHLPLNDWWEQLKEGRMELGWGGARAPERPRSIYVPDRSPMDDHRDEIQKVVASAHELATEIAARRGKLRFDHDTIGWREGTTVEALLEGSVYIIDLVTELMICFRGFYRLYRFADFQVTDENRQALQHAAKRLVQLRLLLVAIRAQEYVDSDIDAYICSHALRLV</sequence>
<evidence type="ECO:0000313" key="2">
    <source>
        <dbReference type="Proteomes" id="UP000177574"/>
    </source>
</evidence>
<name>A0A1F7VII3_9BACT</name>
<evidence type="ECO:0000313" key="1">
    <source>
        <dbReference type="EMBL" id="OGL89978.1"/>
    </source>
</evidence>
<dbReference type="Proteomes" id="UP000177574">
    <property type="component" value="Unassembled WGS sequence"/>
</dbReference>
<dbReference type="EMBL" id="MGET01000016">
    <property type="protein sequence ID" value="OGL89978.1"/>
    <property type="molecule type" value="Genomic_DNA"/>
</dbReference>
<proteinExistence type="predicted"/>
<reference evidence="1 2" key="1">
    <citation type="journal article" date="2016" name="Nat. Commun.">
        <title>Thousands of microbial genomes shed light on interconnected biogeochemical processes in an aquifer system.</title>
        <authorList>
            <person name="Anantharaman K."/>
            <person name="Brown C.T."/>
            <person name="Hug L.A."/>
            <person name="Sharon I."/>
            <person name="Castelle C.J."/>
            <person name="Probst A.J."/>
            <person name="Thomas B.C."/>
            <person name="Singh A."/>
            <person name="Wilkins M.J."/>
            <person name="Karaoz U."/>
            <person name="Brodie E.L."/>
            <person name="Williams K.H."/>
            <person name="Hubbard S.S."/>
            <person name="Banfield J.F."/>
        </authorList>
    </citation>
    <scope>NUCLEOTIDE SEQUENCE [LARGE SCALE GENOMIC DNA]</scope>
</reference>
<organism evidence="1 2">
    <name type="scientific">Candidatus Uhrbacteria bacterium RIFCSPLOWO2_02_FULL_53_10</name>
    <dbReference type="NCBI Taxonomy" id="1802411"/>
    <lineage>
        <taxon>Bacteria</taxon>
        <taxon>Candidatus Uhriibacteriota</taxon>
    </lineage>
</organism>
<protein>
    <submittedName>
        <fullName evidence="1">Uncharacterized protein</fullName>
    </submittedName>
</protein>